<dbReference type="InterPro" id="IPR029026">
    <property type="entry name" value="tRNA_m1G_MTases_N"/>
</dbReference>
<dbReference type="InterPro" id="IPR029028">
    <property type="entry name" value="Alpha/beta_knot_MTases"/>
</dbReference>
<dbReference type="CDD" id="cd18095">
    <property type="entry name" value="SpoU-like_rRNA-MTase"/>
    <property type="match status" value="1"/>
</dbReference>
<organism evidence="5 6">
    <name type="scientific">Eubacterium uniforme</name>
    <dbReference type="NCBI Taxonomy" id="39495"/>
    <lineage>
        <taxon>Bacteria</taxon>
        <taxon>Bacillati</taxon>
        <taxon>Bacillota</taxon>
        <taxon>Clostridia</taxon>
        <taxon>Eubacteriales</taxon>
        <taxon>Eubacteriaceae</taxon>
        <taxon>Eubacterium</taxon>
    </lineage>
</organism>
<evidence type="ECO:0000256" key="1">
    <source>
        <dbReference type="ARBA" id="ARBA00007228"/>
    </source>
</evidence>
<dbReference type="Pfam" id="PF00588">
    <property type="entry name" value="SpoU_methylase"/>
    <property type="match status" value="1"/>
</dbReference>
<proteinExistence type="inferred from homology"/>
<dbReference type="EMBL" id="FUXZ01000005">
    <property type="protein sequence ID" value="SKA64505.1"/>
    <property type="molecule type" value="Genomic_DNA"/>
</dbReference>
<gene>
    <name evidence="5" type="ORF">SAMN02745111_00979</name>
</gene>
<dbReference type="InterPro" id="IPR051259">
    <property type="entry name" value="rRNA_Methyltransferase"/>
</dbReference>
<accession>A0A1T4VHV0</accession>
<dbReference type="GO" id="GO:0032259">
    <property type="term" value="P:methylation"/>
    <property type="evidence" value="ECO:0007669"/>
    <property type="project" value="UniProtKB-KW"/>
</dbReference>
<feature type="domain" description="RNA 2-O ribose methyltransferase substrate binding" evidence="4">
    <location>
        <begin position="50"/>
        <end position="135"/>
    </location>
</feature>
<dbReference type="InterPro" id="IPR001537">
    <property type="entry name" value="SpoU_MeTrfase"/>
</dbReference>
<dbReference type="AlphaFoldDB" id="A0A1T4VHV0"/>
<sequence>MPLHMKKLILSMEEVGNRMEIITSETNKDIKKIIGLLEKSKNRRKEDSYVVEGLKMVFEIPKEDIREVYISKTCYENIASGNVDKKIVDVKSFNKEGEFELGFSYKVISDALFKKISDTVTPQGILAIVKRKHYKLNDILNRKVKKDGLPDKQVIMILDDLRDPGNLGTIIRTCEAAGVSGIILSKESVDIYNPKVVRSTMGAILRVPFYESEDLKEDIKKIKQENFKLYAAHLGGKKLYNEVKKDGAYGFIIGNEANGISDEVAALADELVIIPMYGNVESLNAAIAASILMFS</sequence>
<dbReference type="InterPro" id="IPR013123">
    <property type="entry name" value="SpoU_subst-bd"/>
</dbReference>
<dbReference type="PANTHER" id="PTHR43191">
    <property type="entry name" value="RRNA METHYLTRANSFERASE 3"/>
    <property type="match status" value="1"/>
</dbReference>
<dbReference type="Pfam" id="PF22435">
    <property type="entry name" value="MRM3-like_sub_bind"/>
    <property type="match status" value="1"/>
</dbReference>
<evidence type="ECO:0000313" key="5">
    <source>
        <dbReference type="EMBL" id="SKA64505.1"/>
    </source>
</evidence>
<dbReference type="GO" id="GO:0005737">
    <property type="term" value="C:cytoplasm"/>
    <property type="evidence" value="ECO:0007669"/>
    <property type="project" value="UniProtKB-ARBA"/>
</dbReference>
<keyword evidence="2 5" id="KW-0489">Methyltransferase</keyword>
<name>A0A1T4VHV0_9FIRM</name>
<keyword evidence="6" id="KW-1185">Reference proteome</keyword>
<dbReference type="STRING" id="39495.SAMN02745111_00979"/>
<evidence type="ECO:0000313" key="6">
    <source>
        <dbReference type="Proteomes" id="UP000190814"/>
    </source>
</evidence>
<evidence type="ECO:0000256" key="3">
    <source>
        <dbReference type="ARBA" id="ARBA00022679"/>
    </source>
</evidence>
<evidence type="ECO:0000256" key="2">
    <source>
        <dbReference type="ARBA" id="ARBA00022603"/>
    </source>
</evidence>
<dbReference type="SUPFAM" id="SSF75217">
    <property type="entry name" value="alpha/beta knot"/>
    <property type="match status" value="1"/>
</dbReference>
<keyword evidence="3 5" id="KW-0808">Transferase</keyword>
<dbReference type="GO" id="GO:0008173">
    <property type="term" value="F:RNA methyltransferase activity"/>
    <property type="evidence" value="ECO:0007669"/>
    <property type="project" value="InterPro"/>
</dbReference>
<dbReference type="GO" id="GO:0003723">
    <property type="term" value="F:RNA binding"/>
    <property type="evidence" value="ECO:0007669"/>
    <property type="project" value="InterPro"/>
</dbReference>
<dbReference type="Gene3D" id="3.40.1280.10">
    <property type="match status" value="1"/>
</dbReference>
<evidence type="ECO:0000259" key="4">
    <source>
        <dbReference type="SMART" id="SM00967"/>
    </source>
</evidence>
<reference evidence="5 6" key="1">
    <citation type="submission" date="2017-02" db="EMBL/GenBank/DDBJ databases">
        <authorList>
            <person name="Peterson S.W."/>
        </authorList>
    </citation>
    <scope>NUCLEOTIDE SEQUENCE [LARGE SCALE GENOMIC DNA]</scope>
    <source>
        <strain evidence="5 6">ATCC 35992</strain>
    </source>
</reference>
<dbReference type="InterPro" id="IPR053888">
    <property type="entry name" value="MRM3-like_sub_bind"/>
</dbReference>
<dbReference type="GO" id="GO:0006396">
    <property type="term" value="P:RNA processing"/>
    <property type="evidence" value="ECO:0007669"/>
    <property type="project" value="InterPro"/>
</dbReference>
<dbReference type="SMART" id="SM00967">
    <property type="entry name" value="SpoU_sub_bind"/>
    <property type="match status" value="1"/>
</dbReference>
<dbReference type="PANTHER" id="PTHR43191:SF2">
    <property type="entry name" value="RRNA METHYLTRANSFERASE 3, MITOCHONDRIAL"/>
    <property type="match status" value="1"/>
</dbReference>
<protein>
    <submittedName>
        <fullName evidence="5">RNA methyltransferase, TrmH family</fullName>
    </submittedName>
</protein>
<comment type="similarity">
    <text evidence="1">Belongs to the class IV-like SAM-binding methyltransferase superfamily. RNA methyltransferase TrmH family.</text>
</comment>
<dbReference type="SUPFAM" id="SSF55315">
    <property type="entry name" value="L30e-like"/>
    <property type="match status" value="1"/>
</dbReference>
<dbReference type="InterPro" id="IPR029064">
    <property type="entry name" value="Ribosomal_eL30-like_sf"/>
</dbReference>
<dbReference type="Proteomes" id="UP000190814">
    <property type="component" value="Unassembled WGS sequence"/>
</dbReference>
<dbReference type="Gene3D" id="3.30.1330.30">
    <property type="match status" value="1"/>
</dbReference>